<evidence type="ECO:0000256" key="3">
    <source>
        <dbReference type="SAM" id="SignalP"/>
    </source>
</evidence>
<dbReference type="EMBL" id="PYGD01000001">
    <property type="protein sequence ID" value="PSK93936.1"/>
    <property type="molecule type" value="Genomic_DNA"/>
</dbReference>
<dbReference type="AlphaFoldDB" id="A0A2P8D9N9"/>
<evidence type="ECO:0000256" key="1">
    <source>
        <dbReference type="PROSITE-ProRule" id="PRU00339"/>
    </source>
</evidence>
<dbReference type="GO" id="GO:0016020">
    <property type="term" value="C:membrane"/>
    <property type="evidence" value="ECO:0007669"/>
    <property type="project" value="InterPro"/>
</dbReference>
<keyword evidence="2" id="KW-0812">Transmembrane</keyword>
<dbReference type="Pfam" id="PF06580">
    <property type="entry name" value="His_kinase"/>
    <property type="match status" value="1"/>
</dbReference>
<keyword evidence="2" id="KW-1133">Transmembrane helix</keyword>
<name>A0A2P8D9N9_9BACT</name>
<feature type="repeat" description="TPR" evidence="1">
    <location>
        <begin position="102"/>
        <end position="135"/>
    </location>
</feature>
<protein>
    <submittedName>
        <fullName evidence="5">Tetratricopeptide repeat protein</fullName>
    </submittedName>
</protein>
<feature type="transmembrane region" description="Helical" evidence="2">
    <location>
        <begin position="367"/>
        <end position="387"/>
    </location>
</feature>
<dbReference type="Gene3D" id="3.30.565.10">
    <property type="entry name" value="Histidine kinase-like ATPase, C-terminal domain"/>
    <property type="match status" value="1"/>
</dbReference>
<dbReference type="PANTHER" id="PTHR34220:SF7">
    <property type="entry name" value="SENSOR HISTIDINE KINASE YPDA"/>
    <property type="match status" value="1"/>
</dbReference>
<proteinExistence type="predicted"/>
<evidence type="ECO:0000313" key="6">
    <source>
        <dbReference type="Proteomes" id="UP000240572"/>
    </source>
</evidence>
<dbReference type="Gene3D" id="1.25.40.10">
    <property type="entry name" value="Tetratricopeptide repeat domain"/>
    <property type="match status" value="1"/>
</dbReference>
<organism evidence="5 6">
    <name type="scientific">Taibaiella chishuiensis</name>
    <dbReference type="NCBI Taxonomy" id="1434707"/>
    <lineage>
        <taxon>Bacteria</taxon>
        <taxon>Pseudomonadati</taxon>
        <taxon>Bacteroidota</taxon>
        <taxon>Chitinophagia</taxon>
        <taxon>Chitinophagales</taxon>
        <taxon>Chitinophagaceae</taxon>
        <taxon>Taibaiella</taxon>
    </lineage>
</organism>
<dbReference type="SUPFAM" id="SSF55874">
    <property type="entry name" value="ATPase domain of HSP90 chaperone/DNA topoisomerase II/histidine kinase"/>
    <property type="match status" value="1"/>
</dbReference>
<dbReference type="InterPro" id="IPR010559">
    <property type="entry name" value="Sig_transdc_His_kin_internal"/>
</dbReference>
<dbReference type="SMART" id="SM00028">
    <property type="entry name" value="TPR"/>
    <property type="match status" value="5"/>
</dbReference>
<dbReference type="GO" id="GO:0000155">
    <property type="term" value="F:phosphorelay sensor kinase activity"/>
    <property type="evidence" value="ECO:0007669"/>
    <property type="project" value="InterPro"/>
</dbReference>
<keyword evidence="2" id="KW-0472">Membrane</keyword>
<dbReference type="Pfam" id="PF13424">
    <property type="entry name" value="TPR_12"/>
    <property type="match status" value="1"/>
</dbReference>
<evidence type="ECO:0000256" key="2">
    <source>
        <dbReference type="SAM" id="Phobius"/>
    </source>
</evidence>
<dbReference type="InterPro" id="IPR036890">
    <property type="entry name" value="HATPase_C_sf"/>
</dbReference>
<feature type="domain" description="Signal transduction histidine kinase internal region" evidence="4">
    <location>
        <begin position="402"/>
        <end position="479"/>
    </location>
</feature>
<dbReference type="Proteomes" id="UP000240572">
    <property type="component" value="Unassembled WGS sequence"/>
</dbReference>
<keyword evidence="1" id="KW-0802">TPR repeat</keyword>
<dbReference type="SUPFAM" id="SSF48452">
    <property type="entry name" value="TPR-like"/>
    <property type="match status" value="2"/>
</dbReference>
<keyword evidence="6" id="KW-1185">Reference proteome</keyword>
<evidence type="ECO:0000259" key="4">
    <source>
        <dbReference type="Pfam" id="PF06580"/>
    </source>
</evidence>
<accession>A0A2P8D9N9</accession>
<dbReference type="InterPro" id="IPR050640">
    <property type="entry name" value="Bact_2-comp_sensor_kinase"/>
</dbReference>
<dbReference type="PANTHER" id="PTHR34220">
    <property type="entry name" value="SENSOR HISTIDINE KINASE YPDA"/>
    <property type="match status" value="1"/>
</dbReference>
<keyword evidence="3" id="KW-0732">Signal</keyword>
<reference evidence="5 6" key="1">
    <citation type="submission" date="2018-03" db="EMBL/GenBank/DDBJ databases">
        <title>Genomic Encyclopedia of Type Strains, Phase III (KMG-III): the genomes of soil and plant-associated and newly described type strains.</title>
        <authorList>
            <person name="Whitman W."/>
        </authorList>
    </citation>
    <scope>NUCLEOTIDE SEQUENCE [LARGE SCALE GENOMIC DNA]</scope>
    <source>
        <strain evidence="5 6">CGMCC 1.12700</strain>
    </source>
</reference>
<sequence>MKQALNRILVLLLLCTGGSALAQDSVIYNMPEYSKKGGYSKAKQKADKLKASLATDDESQTAWGYESLSAALAEKGDYNKAEGYLQKALDIYTRQRDAQSQARTRRSLGKLQESQNKIVQAIESYHTASEVSPDKTFIQANANDANRLRANENLQSRMDYSQQNARLFEKSGQQEEAAQAYRQLAETQLEQRKAGEAVASYKKAISATGQQEAVADLTNQMAKAYAANNEPGTAIGISRAALDQARTQKDTARLIVQLQQLAALYTNDGQPAQAAPLLEEAYTLALRSGNTLGAKAALVLLAQYYKAQNAPQKSLDLYEQFTRNLDTLIRNDSSLVDARMFDLTESRIKELEKERDLQKELIQRKNVFNYVMAGSSLLMLVLLFFIARSRYVVKIKNKKIALQSLRREMNPHFIFNSLNSVNQYIAENNELEANKYLTSYSGLMRNIMEHSNKDFVTLSTELEQLKKYLELEHLRFSSQFDFGIEVDEQLDTDAVMVPNMLIQPHLENAIWHGLRYREGKGQLWLSFRIQERLLLVTVRDNGIGISRSRALKTVNQKAHESRGITNTTERIGLLNDLYKSHISMQLEELQEPGQSGTRVTIRLPLIHKS</sequence>
<dbReference type="InterPro" id="IPR019734">
    <property type="entry name" value="TPR_rpt"/>
</dbReference>
<feature type="signal peptide" evidence="3">
    <location>
        <begin position="1"/>
        <end position="22"/>
    </location>
</feature>
<dbReference type="PROSITE" id="PS50005">
    <property type="entry name" value="TPR"/>
    <property type="match status" value="1"/>
</dbReference>
<dbReference type="RefSeq" id="WP_181358274.1">
    <property type="nucleotide sequence ID" value="NZ_PYGD01000001.1"/>
</dbReference>
<gene>
    <name evidence="5" type="ORF">B0I18_10185</name>
</gene>
<evidence type="ECO:0000313" key="5">
    <source>
        <dbReference type="EMBL" id="PSK93936.1"/>
    </source>
</evidence>
<dbReference type="InterPro" id="IPR011990">
    <property type="entry name" value="TPR-like_helical_dom_sf"/>
</dbReference>
<comment type="caution">
    <text evidence="5">The sequence shown here is derived from an EMBL/GenBank/DDBJ whole genome shotgun (WGS) entry which is preliminary data.</text>
</comment>
<feature type="chain" id="PRO_5015154795" evidence="3">
    <location>
        <begin position="23"/>
        <end position="609"/>
    </location>
</feature>